<evidence type="ECO:0000256" key="9">
    <source>
        <dbReference type="ARBA" id="ARBA00038473"/>
    </source>
</evidence>
<evidence type="ECO:0000256" key="4">
    <source>
        <dbReference type="ARBA" id="ARBA00022801"/>
    </source>
</evidence>
<comment type="similarity">
    <text evidence="9">Belongs to the beta-lactamase family.</text>
</comment>
<evidence type="ECO:0000256" key="3">
    <source>
        <dbReference type="ARBA" id="ARBA00022723"/>
    </source>
</evidence>
<dbReference type="GO" id="GO:0006508">
    <property type="term" value="P:proteolysis"/>
    <property type="evidence" value="ECO:0007669"/>
    <property type="project" value="UniProtKB-KW"/>
</dbReference>
<evidence type="ECO:0000256" key="1">
    <source>
        <dbReference type="ARBA" id="ARBA00001362"/>
    </source>
</evidence>
<evidence type="ECO:0000256" key="6">
    <source>
        <dbReference type="ARBA" id="ARBA00022997"/>
    </source>
</evidence>
<dbReference type="KEGG" id="amuc:Pan181_27240"/>
<dbReference type="CDD" id="cd14840">
    <property type="entry name" value="D-Ala-D-Ala_dipeptidase_Aad"/>
    <property type="match status" value="1"/>
</dbReference>
<feature type="active site" description="Proton donor/acceptor" evidence="10">
    <location>
        <position position="752"/>
    </location>
</feature>
<dbReference type="InterPro" id="IPR012338">
    <property type="entry name" value="Beta-lactam/transpept-like"/>
</dbReference>
<evidence type="ECO:0000256" key="7">
    <source>
        <dbReference type="ARBA" id="ARBA00023049"/>
    </source>
</evidence>
<dbReference type="GO" id="GO:0071555">
    <property type="term" value="P:cell wall organization"/>
    <property type="evidence" value="ECO:0007669"/>
    <property type="project" value="UniProtKB-KW"/>
</dbReference>
<feature type="domain" description="Beta-lactamase-related" evidence="11">
    <location>
        <begin position="34"/>
        <end position="345"/>
    </location>
</feature>
<dbReference type="InterPro" id="IPR001466">
    <property type="entry name" value="Beta-lactam-related"/>
</dbReference>
<keyword evidence="7 10" id="KW-0482">Metalloprotease</keyword>
<evidence type="ECO:0000256" key="5">
    <source>
        <dbReference type="ARBA" id="ARBA00022833"/>
    </source>
</evidence>
<sequence>MLLAATPVTTDAVTAPPANPTADDYAPVMEKLTEFIKAERKSKRLAAVSIALVDQNHTVWQQGFGTVDTRSRQPVTDSTVYRVGSVSKLFTDMLVVQLAQEGKLDLDADIREYLPEFAPENPYDKPITLRQLMCHRSGIVREPPVGHYFDPTEPTLEATVNSLNETKLVHPPETNTKYSNAAVSVVGRVAEVVGNQPFAELATDRLLVPLGMQHSDFVRTDEIDRLSATGWMWSVHAPRTPAPTFALGTAPAGNLYCTVGDLANFVAMVCNQGKFAGQQIMPAEVIREMLTPAADSTGAHATYGLGFRLSEIEGHRTFGHGGAVYGFSTNVLGLPDDEIGVVVTSAVDCSNGFTSRVCEYAVRLLLAHRAGEPLPECPTSKRLPENMARSLEGPYACNGETLHLLADDNKLYMEKGYQRRELRSLTDNTLVVDDLDGYGPQIKLSDSGELSIDGNTWQRQPDTCPPECPEHFQQYIGIYGWDHNKLYVFERDGQLWALIEWFFYYPLTEVEKDVFAFPAEGGLYEGEQLVFERNEEGEIESVEAACVDFKRLLVGESLQQHFELKPTKPVEELRRMAAAADPPREPRKLREFDLVELDKLAPGIHLDIRYATTRNFMGTPFYTSAHAMMQRPAAEATAAAQEQLEASGYGLLIHDAYRPWVVTKMFWDGTPAHLRRFVADPDYGSRHNRGCAVDLTLYDLQTGEPIDMTSLYDEFSERSYPLYPGGTARQRWHRRLLRNMMEDQGFKVFRYEWWHFDYETWSQYPIGKETFEEILSE</sequence>
<feature type="site" description="Transition state stabilizer" evidence="10">
    <location>
        <position position="658"/>
    </location>
</feature>
<comment type="similarity">
    <text evidence="10">Belongs to the peptidase M15D family.</text>
</comment>
<protein>
    <recommendedName>
        <fullName evidence="10">D-alanyl-D-alanine dipeptidase</fullName>
        <shortName evidence="10">D-Ala-D-Ala dipeptidase</shortName>
        <ecNumber evidence="10">3.4.13.22</ecNumber>
    </recommendedName>
</protein>
<evidence type="ECO:0000256" key="10">
    <source>
        <dbReference type="HAMAP-Rule" id="MF_01924"/>
    </source>
</evidence>
<evidence type="ECO:0000256" key="8">
    <source>
        <dbReference type="ARBA" id="ARBA00023316"/>
    </source>
</evidence>
<dbReference type="GO" id="GO:0160237">
    <property type="term" value="F:D-Ala-D-Ala dipeptidase activity"/>
    <property type="evidence" value="ECO:0007669"/>
    <property type="project" value="UniProtKB-EC"/>
</dbReference>
<dbReference type="InterPro" id="IPR000755">
    <property type="entry name" value="A_A_dipeptidase"/>
</dbReference>
<dbReference type="PANTHER" id="PTHR22935">
    <property type="entry name" value="PENICILLIN-BINDING PROTEIN"/>
    <property type="match status" value="1"/>
</dbReference>
<keyword evidence="13" id="KW-1185">Reference proteome</keyword>
<dbReference type="Gene3D" id="3.30.1380.10">
    <property type="match status" value="1"/>
</dbReference>
<accession>A0A518AP70</accession>
<dbReference type="Proteomes" id="UP000315750">
    <property type="component" value="Chromosome"/>
</dbReference>
<dbReference type="Pfam" id="PF00144">
    <property type="entry name" value="Beta-lactamase"/>
    <property type="match status" value="1"/>
</dbReference>
<feature type="binding site" evidence="10">
    <location>
        <position position="687"/>
    </location>
    <ligand>
        <name>Zn(2+)</name>
        <dbReference type="ChEBI" id="CHEBI:29105"/>
        <note>catalytic</note>
    </ligand>
</feature>
<evidence type="ECO:0000259" key="11">
    <source>
        <dbReference type="Pfam" id="PF00144"/>
    </source>
</evidence>
<comment type="catalytic activity">
    <reaction evidence="1 10">
        <text>D-alanyl-D-alanine + H2O = 2 D-alanine</text>
        <dbReference type="Rhea" id="RHEA:20661"/>
        <dbReference type="ChEBI" id="CHEBI:15377"/>
        <dbReference type="ChEBI" id="CHEBI:57416"/>
        <dbReference type="ChEBI" id="CHEBI:57822"/>
        <dbReference type="EC" id="3.4.13.22"/>
    </reaction>
</comment>
<gene>
    <name evidence="12" type="primary">ddpX</name>
    <name evidence="12" type="ORF">Pan181_27240</name>
</gene>
<dbReference type="InterPro" id="IPR009045">
    <property type="entry name" value="Zn_M74/Hedgehog-like"/>
</dbReference>
<name>A0A518AP70_9BACT</name>
<feature type="binding site" evidence="10">
    <location>
        <position position="694"/>
    </location>
    <ligand>
        <name>Zn(2+)</name>
        <dbReference type="ChEBI" id="CHEBI:29105"/>
        <note>catalytic</note>
    </ligand>
</feature>
<dbReference type="SUPFAM" id="SSF55166">
    <property type="entry name" value="Hedgehog/DD-peptidase"/>
    <property type="match status" value="1"/>
</dbReference>
<keyword evidence="6 10" id="KW-0224">Dipeptidase</keyword>
<dbReference type="PANTHER" id="PTHR22935:SF95">
    <property type="entry name" value="BETA-LACTAMASE-LIKE 1-RELATED"/>
    <property type="match status" value="1"/>
</dbReference>
<evidence type="ECO:0000313" key="13">
    <source>
        <dbReference type="Proteomes" id="UP000315750"/>
    </source>
</evidence>
<proteinExistence type="inferred from homology"/>
<keyword evidence="5 10" id="KW-0862">Zinc</keyword>
<dbReference type="HAMAP" id="MF_01924">
    <property type="entry name" value="A_A_dipeptidase"/>
    <property type="match status" value="1"/>
</dbReference>
<evidence type="ECO:0000256" key="2">
    <source>
        <dbReference type="ARBA" id="ARBA00022670"/>
    </source>
</evidence>
<dbReference type="EMBL" id="CP036278">
    <property type="protein sequence ID" value="QDU56514.1"/>
    <property type="molecule type" value="Genomic_DNA"/>
</dbReference>
<dbReference type="Pfam" id="PF01427">
    <property type="entry name" value="Peptidase_M15"/>
    <property type="match status" value="1"/>
</dbReference>
<keyword evidence="8" id="KW-0961">Cell wall biogenesis/degradation</keyword>
<keyword evidence="4 10" id="KW-0378">Hydrolase</keyword>
<dbReference type="GO" id="GO:0008237">
    <property type="term" value="F:metallopeptidase activity"/>
    <property type="evidence" value="ECO:0007669"/>
    <property type="project" value="UniProtKB-KW"/>
</dbReference>
<evidence type="ECO:0000313" key="12">
    <source>
        <dbReference type="EMBL" id="QDU56514.1"/>
    </source>
</evidence>
<dbReference type="EC" id="3.4.13.22" evidence="10"/>
<feature type="binding site" evidence="10">
    <location>
        <position position="755"/>
    </location>
    <ligand>
        <name>Zn(2+)</name>
        <dbReference type="ChEBI" id="CHEBI:29105"/>
        <note>catalytic</note>
    </ligand>
</feature>
<dbReference type="Gene3D" id="3.40.710.10">
    <property type="entry name" value="DD-peptidase/beta-lactamase superfamily"/>
    <property type="match status" value="1"/>
</dbReference>
<keyword evidence="3 10" id="KW-0479">Metal-binding</keyword>
<comment type="cofactor">
    <cofactor evidence="10">
        <name>Zn(2+)</name>
        <dbReference type="ChEBI" id="CHEBI:29105"/>
    </cofactor>
    <text evidence="10">Binds 1 zinc ion per subunit.</text>
</comment>
<organism evidence="12 13">
    <name type="scientific">Aeoliella mucimassa</name>
    <dbReference type="NCBI Taxonomy" id="2527972"/>
    <lineage>
        <taxon>Bacteria</taxon>
        <taxon>Pseudomonadati</taxon>
        <taxon>Planctomycetota</taxon>
        <taxon>Planctomycetia</taxon>
        <taxon>Pirellulales</taxon>
        <taxon>Lacipirellulaceae</taxon>
        <taxon>Aeoliella</taxon>
    </lineage>
</organism>
<reference evidence="12 13" key="1">
    <citation type="submission" date="2019-02" db="EMBL/GenBank/DDBJ databases">
        <title>Deep-cultivation of Planctomycetes and their phenomic and genomic characterization uncovers novel biology.</title>
        <authorList>
            <person name="Wiegand S."/>
            <person name="Jogler M."/>
            <person name="Boedeker C."/>
            <person name="Pinto D."/>
            <person name="Vollmers J."/>
            <person name="Rivas-Marin E."/>
            <person name="Kohn T."/>
            <person name="Peeters S.H."/>
            <person name="Heuer A."/>
            <person name="Rast P."/>
            <person name="Oberbeckmann S."/>
            <person name="Bunk B."/>
            <person name="Jeske O."/>
            <person name="Meyerdierks A."/>
            <person name="Storesund J.E."/>
            <person name="Kallscheuer N."/>
            <person name="Luecker S."/>
            <person name="Lage O.M."/>
            <person name="Pohl T."/>
            <person name="Merkel B.J."/>
            <person name="Hornburger P."/>
            <person name="Mueller R.-W."/>
            <person name="Bruemmer F."/>
            <person name="Labrenz M."/>
            <person name="Spormann A.M."/>
            <person name="Op den Camp H."/>
            <person name="Overmann J."/>
            <person name="Amann R."/>
            <person name="Jetten M.S.M."/>
            <person name="Mascher T."/>
            <person name="Medema M.H."/>
            <person name="Devos D.P."/>
            <person name="Kaster A.-K."/>
            <person name="Ovreas L."/>
            <person name="Rohde M."/>
            <person name="Galperin M.Y."/>
            <person name="Jogler C."/>
        </authorList>
    </citation>
    <scope>NUCLEOTIDE SEQUENCE [LARGE SCALE GENOMIC DNA]</scope>
    <source>
        <strain evidence="12 13">Pan181</strain>
    </source>
</reference>
<dbReference type="SUPFAM" id="SSF56601">
    <property type="entry name" value="beta-lactamase/transpeptidase-like"/>
    <property type="match status" value="1"/>
</dbReference>
<dbReference type="InterPro" id="IPR051478">
    <property type="entry name" value="Beta-lactamase-like_AB/R"/>
</dbReference>
<keyword evidence="2 10" id="KW-0645">Protease</keyword>
<dbReference type="GO" id="GO:0008270">
    <property type="term" value="F:zinc ion binding"/>
    <property type="evidence" value="ECO:0007669"/>
    <property type="project" value="UniProtKB-UniRule"/>
</dbReference>
<dbReference type="AlphaFoldDB" id="A0A518AP70"/>
<comment type="function">
    <text evidence="10">Catalyzes hydrolysis of the D-alanyl-D-alanine dipeptide.</text>
</comment>